<evidence type="ECO:0000256" key="1">
    <source>
        <dbReference type="ARBA" id="ARBA00022679"/>
    </source>
</evidence>
<dbReference type="CDD" id="cd04301">
    <property type="entry name" value="NAT_SF"/>
    <property type="match status" value="1"/>
</dbReference>
<evidence type="ECO:0000313" key="4">
    <source>
        <dbReference type="EMBL" id="GIF22673.1"/>
    </source>
</evidence>
<organism evidence="4 5">
    <name type="scientific">Paractinoplanes tereljensis</name>
    <dbReference type="NCBI Taxonomy" id="571912"/>
    <lineage>
        <taxon>Bacteria</taxon>
        <taxon>Bacillati</taxon>
        <taxon>Actinomycetota</taxon>
        <taxon>Actinomycetes</taxon>
        <taxon>Micromonosporales</taxon>
        <taxon>Micromonosporaceae</taxon>
        <taxon>Paractinoplanes</taxon>
    </lineage>
</organism>
<dbReference type="AlphaFoldDB" id="A0A919NQ85"/>
<dbReference type="GO" id="GO:0016747">
    <property type="term" value="F:acyltransferase activity, transferring groups other than amino-acyl groups"/>
    <property type="evidence" value="ECO:0007669"/>
    <property type="project" value="InterPro"/>
</dbReference>
<evidence type="ECO:0000256" key="2">
    <source>
        <dbReference type="ARBA" id="ARBA00023315"/>
    </source>
</evidence>
<accession>A0A919NQ85</accession>
<dbReference type="SUPFAM" id="SSF55729">
    <property type="entry name" value="Acyl-CoA N-acyltransferases (Nat)"/>
    <property type="match status" value="1"/>
</dbReference>
<dbReference type="InterPro" id="IPR000182">
    <property type="entry name" value="GNAT_dom"/>
</dbReference>
<protein>
    <submittedName>
        <fullName evidence="4">N-acetyltransferase</fullName>
    </submittedName>
</protein>
<keyword evidence="1" id="KW-0808">Transferase</keyword>
<dbReference type="PANTHER" id="PTHR43877">
    <property type="entry name" value="AMINOALKYLPHOSPHONATE N-ACETYLTRANSFERASE-RELATED-RELATED"/>
    <property type="match status" value="1"/>
</dbReference>
<reference evidence="4" key="1">
    <citation type="submission" date="2021-01" db="EMBL/GenBank/DDBJ databases">
        <title>Whole genome shotgun sequence of Actinoplanes tereljensis NBRC 105297.</title>
        <authorList>
            <person name="Komaki H."/>
            <person name="Tamura T."/>
        </authorList>
    </citation>
    <scope>NUCLEOTIDE SEQUENCE</scope>
    <source>
        <strain evidence="4">NBRC 105297</strain>
    </source>
</reference>
<dbReference type="Pfam" id="PF00583">
    <property type="entry name" value="Acetyltransf_1"/>
    <property type="match status" value="1"/>
</dbReference>
<dbReference type="PROSITE" id="PS51186">
    <property type="entry name" value="GNAT"/>
    <property type="match status" value="1"/>
</dbReference>
<keyword evidence="5" id="KW-1185">Reference proteome</keyword>
<evidence type="ECO:0000259" key="3">
    <source>
        <dbReference type="PROSITE" id="PS51186"/>
    </source>
</evidence>
<proteinExistence type="predicted"/>
<comment type="caution">
    <text evidence="4">The sequence shown here is derived from an EMBL/GenBank/DDBJ whole genome shotgun (WGS) entry which is preliminary data.</text>
</comment>
<feature type="domain" description="N-acetyltransferase" evidence="3">
    <location>
        <begin position="2"/>
        <end position="146"/>
    </location>
</feature>
<keyword evidence="2" id="KW-0012">Acyltransferase</keyword>
<dbReference type="Gene3D" id="3.40.630.30">
    <property type="match status" value="1"/>
</dbReference>
<dbReference type="EMBL" id="BOMY01000034">
    <property type="protein sequence ID" value="GIF22673.1"/>
    <property type="molecule type" value="Genomic_DNA"/>
</dbReference>
<evidence type="ECO:0000313" key="5">
    <source>
        <dbReference type="Proteomes" id="UP000623608"/>
    </source>
</evidence>
<dbReference type="RefSeq" id="WP_203810315.1">
    <property type="nucleotide sequence ID" value="NZ_BOMY01000034.1"/>
</dbReference>
<sequence>MITVGPLTPGDRPAWESLFRGYNAFYGRVLEQADATRAWQEIQKDIVLHGLAATSDGRVVGIAHYLTHASTTSADVCYLQDLYTDPVARGQGVARVLIKAIEEWATARGCARLYWHTQHDNHVARNLYDKVAENRGFIQYVIPLTN</sequence>
<dbReference type="InterPro" id="IPR016181">
    <property type="entry name" value="Acyl_CoA_acyltransferase"/>
</dbReference>
<gene>
    <name evidence="4" type="ORF">Ate02nite_54030</name>
</gene>
<dbReference type="InterPro" id="IPR050832">
    <property type="entry name" value="Bact_Acetyltransf"/>
</dbReference>
<dbReference type="Proteomes" id="UP000623608">
    <property type="component" value="Unassembled WGS sequence"/>
</dbReference>
<name>A0A919NQ85_9ACTN</name>